<dbReference type="RefSeq" id="WP_318575511.1">
    <property type="nucleotide sequence ID" value="NZ_CAKXYP010000025.1"/>
</dbReference>
<keyword evidence="2" id="KW-1185">Reference proteome</keyword>
<gene>
    <name evidence="1" type="ORF">SGL43_06597</name>
</gene>
<comment type="caution">
    <text evidence="1">The sequence shown here is derived from an EMBL/GenBank/DDBJ whole genome shotgun (WGS) entry which is preliminary data.</text>
</comment>
<reference evidence="1" key="1">
    <citation type="submission" date="2022-03" db="EMBL/GenBank/DDBJ databases">
        <authorList>
            <person name="Leyn A S."/>
        </authorList>
    </citation>
    <scope>NUCLEOTIDE SEQUENCE</scope>
    <source>
        <strain evidence="1">Streptomyces globisporus 4-3</strain>
    </source>
</reference>
<dbReference type="EMBL" id="CAKXYP010000025">
    <property type="protein sequence ID" value="CAH9419542.1"/>
    <property type="molecule type" value="Genomic_DNA"/>
</dbReference>
<proteinExistence type="predicted"/>
<dbReference type="Proteomes" id="UP001154015">
    <property type="component" value="Unassembled WGS sequence"/>
</dbReference>
<protein>
    <submittedName>
        <fullName evidence="1">Uncharacterized protein</fullName>
    </submittedName>
</protein>
<organism evidence="1 2">
    <name type="scientific">Streptomyces globisporus</name>
    <dbReference type="NCBI Taxonomy" id="1908"/>
    <lineage>
        <taxon>Bacteria</taxon>
        <taxon>Bacillati</taxon>
        <taxon>Actinomycetota</taxon>
        <taxon>Actinomycetes</taxon>
        <taxon>Kitasatosporales</taxon>
        <taxon>Streptomycetaceae</taxon>
        <taxon>Streptomyces</taxon>
    </lineage>
</organism>
<sequence>MADHNKDEQQIADLTRIHATAAAAAHDRGDDQTATALTAITTDLIANRDK</sequence>
<accession>A0ABM9H7E7</accession>
<evidence type="ECO:0000313" key="1">
    <source>
        <dbReference type="EMBL" id="CAH9419542.1"/>
    </source>
</evidence>
<evidence type="ECO:0000313" key="2">
    <source>
        <dbReference type="Proteomes" id="UP001154015"/>
    </source>
</evidence>
<name>A0ABM9H7E7_STRGL</name>